<keyword evidence="3" id="KW-0313">Glucose metabolism</keyword>
<keyword evidence="4" id="KW-0328">Glycosyltransferase</keyword>
<feature type="compositionally biased region" description="Basic and acidic residues" evidence="7">
    <location>
        <begin position="715"/>
        <end position="725"/>
    </location>
</feature>
<dbReference type="InterPro" id="IPR049438">
    <property type="entry name" value="TreT_GT1"/>
</dbReference>
<reference evidence="10" key="2">
    <citation type="submission" date="2020-09" db="EMBL/GenBank/DDBJ databases">
        <title>Reference genome assembly for Australian Ascochyta lentis isolate Al4.</title>
        <authorList>
            <person name="Lee R.C."/>
            <person name="Farfan-Caceres L.M."/>
            <person name="Debler J.W."/>
            <person name="Williams A.H."/>
            <person name="Henares B.M."/>
        </authorList>
    </citation>
    <scope>NUCLEOTIDE SEQUENCE</scope>
    <source>
        <strain evidence="10">Al4</strain>
    </source>
</reference>
<evidence type="ECO:0000256" key="2">
    <source>
        <dbReference type="ARBA" id="ARBA00011738"/>
    </source>
</evidence>
<accession>A0A8H7J1T2</accession>
<comment type="subunit">
    <text evidence="2">Homodimer.</text>
</comment>
<dbReference type="Pfam" id="PF21269">
    <property type="entry name" value="TreT_GT1"/>
    <property type="match status" value="1"/>
</dbReference>
<evidence type="ECO:0000256" key="3">
    <source>
        <dbReference type="ARBA" id="ARBA00022526"/>
    </source>
</evidence>
<dbReference type="GO" id="GO:0016757">
    <property type="term" value="F:glycosyltransferase activity"/>
    <property type="evidence" value="ECO:0007669"/>
    <property type="project" value="UniProtKB-KW"/>
</dbReference>
<dbReference type="PANTHER" id="PTHR47779">
    <property type="entry name" value="SYNTHASE (CCG-9), PUTATIVE (AFU_ORTHOLOGUE AFUA_3G12100)-RELATED"/>
    <property type="match status" value="1"/>
</dbReference>
<dbReference type="InterPro" id="IPR001296">
    <property type="entry name" value="Glyco_trans_1"/>
</dbReference>
<dbReference type="Gene3D" id="3.40.50.2000">
    <property type="entry name" value="Glycogen Phosphorylase B"/>
    <property type="match status" value="2"/>
</dbReference>
<dbReference type="SUPFAM" id="SSF53756">
    <property type="entry name" value="UDP-Glycosyltransferase/glycogen phosphorylase"/>
    <property type="match status" value="1"/>
</dbReference>
<dbReference type="PANTHER" id="PTHR47779:SF1">
    <property type="entry name" value="SYNTHASE (CCG-9), PUTATIVE (AFU_ORTHOLOGUE AFUA_3G12100)-RELATED"/>
    <property type="match status" value="1"/>
</dbReference>
<feature type="region of interest" description="Disordered" evidence="7">
    <location>
        <begin position="705"/>
        <end position="739"/>
    </location>
</feature>
<dbReference type="Pfam" id="PF00534">
    <property type="entry name" value="Glycos_transf_1"/>
    <property type="match status" value="1"/>
</dbReference>
<comment type="similarity">
    <text evidence="1">Belongs to the glycosyltransferase group 1 family. Glycosyltransferase 4 subfamily.</text>
</comment>
<keyword evidence="5" id="KW-0808">Transferase</keyword>
<protein>
    <recommendedName>
        <fullName evidence="12">Trehalose synthase</fullName>
    </recommendedName>
</protein>
<feature type="domain" description="Trehalose synthase N-terminal" evidence="9">
    <location>
        <begin position="265"/>
        <end position="431"/>
    </location>
</feature>
<feature type="domain" description="Glycosyl transferase family 1" evidence="8">
    <location>
        <begin position="485"/>
        <end position="658"/>
    </location>
</feature>
<proteinExistence type="inferred from homology"/>
<evidence type="ECO:0000256" key="6">
    <source>
        <dbReference type="ARBA" id="ARBA00023277"/>
    </source>
</evidence>
<feature type="compositionally biased region" description="Basic residues" evidence="7">
    <location>
        <begin position="730"/>
        <end position="739"/>
    </location>
</feature>
<keyword evidence="11" id="KW-1185">Reference proteome</keyword>
<feature type="region of interest" description="Disordered" evidence="7">
    <location>
        <begin position="86"/>
        <end position="110"/>
    </location>
</feature>
<evidence type="ECO:0000256" key="7">
    <source>
        <dbReference type="SAM" id="MobiDB-lite"/>
    </source>
</evidence>
<evidence type="ECO:0000259" key="8">
    <source>
        <dbReference type="Pfam" id="PF00534"/>
    </source>
</evidence>
<dbReference type="InterPro" id="IPR052078">
    <property type="entry name" value="Trehalose_Metab_GTase"/>
</dbReference>
<reference evidence="10" key="1">
    <citation type="submission" date="2018-12" db="EMBL/GenBank/DDBJ databases">
        <authorList>
            <person name="Syme R.A."/>
            <person name="Farfan-Caceres L."/>
            <person name="Lichtenzveig J."/>
        </authorList>
    </citation>
    <scope>NUCLEOTIDE SEQUENCE</scope>
    <source>
        <strain evidence="10">Al4</strain>
    </source>
</reference>
<evidence type="ECO:0000313" key="11">
    <source>
        <dbReference type="Proteomes" id="UP000651452"/>
    </source>
</evidence>
<sequence>MPGTIPIHDFSLPHRPAMVRQRTRDAFMAKTSVKQKLAAQDKTSSTSLEAVYIGIAVADGLNSSIDVAFVIHDGTYSIDFATTSIGGDSSSSSETSAATSEASSGATTPATAEQRAEFFAEDIISKIKHYRDEHYYKFVGAGLTTKAVQTCPQLPARLWLELDIVPLVLEPSSGKHNTGTPDAPEYMLVDEEADAVVRKALGYFGRANQPRLEVVYRNEVGVDSDGAAQIADEPTYRKTVHPNTYAATMVYADSLKKNGTKIAFFNSTPQGGGVALMRHALIRFLRLIDVDCKWYVPKPKPAVFRITKNNHNILQGVEKTGLRLDQKSIDILDEWARQNAERYWIARGGPLAPRADGGADVIIVDDPQMPSLVKIAKQQDPTRPVLFRSHIQVRADLADQEGSPTAEVWNWVWNNVKDCDAFISHPVREFVPKNVTTEKVGYLPATTDWLDGLNKHLDDWDAQYYMHEFEMSCLDKGANRLAFPARPYITQIARFDPAKGIDDVLASYAVLRREYMKHQPLEKVPQLVIAGHGAIDDPDATIIFDETEEQLNNLYADIKDDVIVMRIGPVDQLLNVLMANAHVALQLSTREGFEVKVSEALHHGVPIIATRRGGIPLQVEHGKSGFLVDVGEHDAVANYLNHLFTDEEAYVKMSDYAASHVSDEVSTVGNALSWLYLADELANGSKKIEPNSRWINDMARDKAGYPYESEANETTLKRESEKLDLTHQASRSRRGSVAQ</sequence>
<comment type="caution">
    <text evidence="10">The sequence shown here is derived from an EMBL/GenBank/DDBJ whole genome shotgun (WGS) entry which is preliminary data.</text>
</comment>
<keyword evidence="6" id="KW-0119">Carbohydrate metabolism</keyword>
<evidence type="ECO:0000313" key="10">
    <source>
        <dbReference type="EMBL" id="KAF9694970.1"/>
    </source>
</evidence>
<name>A0A8H7J1T2_9PLEO</name>
<gene>
    <name evidence="10" type="ORF">EKO04_006811</name>
</gene>
<dbReference type="Proteomes" id="UP000651452">
    <property type="component" value="Unassembled WGS sequence"/>
</dbReference>
<evidence type="ECO:0000256" key="4">
    <source>
        <dbReference type="ARBA" id="ARBA00022676"/>
    </source>
</evidence>
<dbReference type="OrthoDB" id="937291at2759"/>
<dbReference type="GO" id="GO:0006006">
    <property type="term" value="P:glucose metabolic process"/>
    <property type="evidence" value="ECO:0007669"/>
    <property type="project" value="UniProtKB-KW"/>
</dbReference>
<dbReference type="AlphaFoldDB" id="A0A8H7J1T2"/>
<evidence type="ECO:0008006" key="12">
    <source>
        <dbReference type="Google" id="ProtNLM"/>
    </source>
</evidence>
<evidence type="ECO:0000256" key="1">
    <source>
        <dbReference type="ARBA" id="ARBA00009481"/>
    </source>
</evidence>
<dbReference type="EMBL" id="RZGK01000012">
    <property type="protein sequence ID" value="KAF9694970.1"/>
    <property type="molecule type" value="Genomic_DNA"/>
</dbReference>
<organism evidence="10 11">
    <name type="scientific">Ascochyta lentis</name>
    <dbReference type="NCBI Taxonomy" id="205686"/>
    <lineage>
        <taxon>Eukaryota</taxon>
        <taxon>Fungi</taxon>
        <taxon>Dikarya</taxon>
        <taxon>Ascomycota</taxon>
        <taxon>Pezizomycotina</taxon>
        <taxon>Dothideomycetes</taxon>
        <taxon>Pleosporomycetidae</taxon>
        <taxon>Pleosporales</taxon>
        <taxon>Pleosporineae</taxon>
        <taxon>Didymellaceae</taxon>
        <taxon>Ascochyta</taxon>
    </lineage>
</organism>
<evidence type="ECO:0000259" key="9">
    <source>
        <dbReference type="Pfam" id="PF21269"/>
    </source>
</evidence>
<evidence type="ECO:0000256" key="5">
    <source>
        <dbReference type="ARBA" id="ARBA00022679"/>
    </source>
</evidence>